<sequence length="178" mass="18261">MLGGLLFGGIAAFKTGNPWVLVAMVGAFVVMGLLGAGYGQGISGGLLGAATKELRDSPMVTPHDAFRADLRRTAVAALVGAVAGSTLMGLLGFFDGSIGEGVLWGGAMGLATGWVAGLGPAWLLVAARPDVPGRPARLMPTLRSALDKQVLRQAGLVYQFRHAELQIHLQQAGQGIMG</sequence>
<keyword evidence="1" id="KW-0812">Transmembrane</keyword>
<keyword evidence="1" id="KW-1133">Transmembrane helix</keyword>
<evidence type="ECO:0000256" key="1">
    <source>
        <dbReference type="SAM" id="Phobius"/>
    </source>
</evidence>
<gene>
    <name evidence="2" type="ORF">ACFQV2_13615</name>
</gene>
<feature type="transmembrane region" description="Helical" evidence="1">
    <location>
        <begin position="74"/>
        <end position="94"/>
    </location>
</feature>
<organism evidence="2 3">
    <name type="scientific">Actinokineospora soli</name>
    <dbReference type="NCBI Taxonomy" id="1048753"/>
    <lineage>
        <taxon>Bacteria</taxon>
        <taxon>Bacillati</taxon>
        <taxon>Actinomycetota</taxon>
        <taxon>Actinomycetes</taxon>
        <taxon>Pseudonocardiales</taxon>
        <taxon>Pseudonocardiaceae</taxon>
        <taxon>Actinokineospora</taxon>
    </lineage>
</organism>
<evidence type="ECO:0000313" key="3">
    <source>
        <dbReference type="Proteomes" id="UP001596512"/>
    </source>
</evidence>
<feature type="transmembrane region" description="Helical" evidence="1">
    <location>
        <begin position="20"/>
        <end position="38"/>
    </location>
</feature>
<proteinExistence type="predicted"/>
<name>A0ABW2TM09_9PSEU</name>
<dbReference type="Proteomes" id="UP001596512">
    <property type="component" value="Unassembled WGS sequence"/>
</dbReference>
<keyword evidence="3" id="KW-1185">Reference proteome</keyword>
<feature type="transmembrane region" description="Helical" evidence="1">
    <location>
        <begin position="106"/>
        <end position="127"/>
    </location>
</feature>
<evidence type="ECO:0000313" key="2">
    <source>
        <dbReference type="EMBL" id="MFC7614404.1"/>
    </source>
</evidence>
<dbReference type="EMBL" id="JBHTEY010000004">
    <property type="protein sequence ID" value="MFC7614404.1"/>
    <property type="molecule type" value="Genomic_DNA"/>
</dbReference>
<protein>
    <submittedName>
        <fullName evidence="2">Uncharacterized protein</fullName>
    </submittedName>
</protein>
<reference evidence="3" key="1">
    <citation type="journal article" date="2019" name="Int. J. Syst. Evol. Microbiol.">
        <title>The Global Catalogue of Microorganisms (GCM) 10K type strain sequencing project: providing services to taxonomists for standard genome sequencing and annotation.</title>
        <authorList>
            <consortium name="The Broad Institute Genomics Platform"/>
            <consortium name="The Broad Institute Genome Sequencing Center for Infectious Disease"/>
            <person name="Wu L."/>
            <person name="Ma J."/>
        </authorList>
    </citation>
    <scope>NUCLEOTIDE SEQUENCE [LARGE SCALE GENOMIC DNA]</scope>
    <source>
        <strain evidence="3">JCM 17695</strain>
    </source>
</reference>
<accession>A0ABW2TM09</accession>
<comment type="caution">
    <text evidence="2">The sequence shown here is derived from an EMBL/GenBank/DDBJ whole genome shotgun (WGS) entry which is preliminary data.</text>
</comment>
<keyword evidence="1" id="KW-0472">Membrane</keyword>